<reference evidence="3 4" key="1">
    <citation type="submission" date="2019-06" db="EMBL/GenBank/DDBJ databases">
        <title>Whole genome shotgun sequence of Acetobacter orleanensis NBRC 13752.</title>
        <authorList>
            <person name="Hosoyama A."/>
            <person name="Uohara A."/>
            <person name="Ohji S."/>
            <person name="Ichikawa N."/>
        </authorList>
    </citation>
    <scope>NUCLEOTIDE SEQUENCE [LARGE SCALE GENOMIC DNA]</scope>
    <source>
        <strain evidence="3 4">NBRC 13752</strain>
    </source>
</reference>
<evidence type="ECO:0000313" key="3">
    <source>
        <dbReference type="EMBL" id="GEB83318.1"/>
    </source>
</evidence>
<accession>A0A4Y3TNC9</accession>
<dbReference type="OrthoDB" id="7224382at2"/>
<evidence type="ECO:0000256" key="2">
    <source>
        <dbReference type="SAM" id="MobiDB-lite"/>
    </source>
</evidence>
<sequence length="183" mass="20707">MPDDDANRTSLTSEEARAHTQPILLTDETPKKFGKLKARVIGVGQKASVLGKTVVDKYRPAVAIPRGFLQKYRPYLDKAVLMVAVAAAGAVLNDREKMEAVYQWMLKLVPSSIRLFLPEKILFNALWLIKDDLIKKFYDYRKKLVSSGESKEEIQRLTDEVDQSIEELEKTDAGSVRETPEKP</sequence>
<dbReference type="STRING" id="104099.AD949_08290"/>
<protein>
    <submittedName>
        <fullName evidence="3">Uncharacterized protein</fullName>
    </submittedName>
</protein>
<evidence type="ECO:0000256" key="1">
    <source>
        <dbReference type="SAM" id="Coils"/>
    </source>
</evidence>
<evidence type="ECO:0000313" key="4">
    <source>
        <dbReference type="Proteomes" id="UP000317617"/>
    </source>
</evidence>
<dbReference type="AlphaFoldDB" id="A0A4Y3TNC9"/>
<organism evidence="3 4">
    <name type="scientific">Acetobacter orleanensis</name>
    <dbReference type="NCBI Taxonomy" id="104099"/>
    <lineage>
        <taxon>Bacteria</taxon>
        <taxon>Pseudomonadati</taxon>
        <taxon>Pseudomonadota</taxon>
        <taxon>Alphaproteobacteria</taxon>
        <taxon>Acetobacterales</taxon>
        <taxon>Acetobacteraceae</taxon>
        <taxon>Acetobacter</taxon>
    </lineage>
</organism>
<feature type="coiled-coil region" evidence="1">
    <location>
        <begin position="147"/>
        <end position="174"/>
    </location>
</feature>
<keyword evidence="4" id="KW-1185">Reference proteome</keyword>
<dbReference type="RefSeq" id="WP_048835958.1">
    <property type="nucleotide sequence ID" value="NZ_BJMU01000009.1"/>
</dbReference>
<dbReference type="EMBL" id="BJMU01000009">
    <property type="protein sequence ID" value="GEB83318.1"/>
    <property type="molecule type" value="Genomic_DNA"/>
</dbReference>
<proteinExistence type="predicted"/>
<keyword evidence="1" id="KW-0175">Coiled coil</keyword>
<name>A0A4Y3TNC9_9PROT</name>
<gene>
    <name evidence="3" type="ORF">AOR01nite_17950</name>
</gene>
<dbReference type="Proteomes" id="UP000317617">
    <property type="component" value="Unassembled WGS sequence"/>
</dbReference>
<comment type="caution">
    <text evidence="3">The sequence shown here is derived from an EMBL/GenBank/DDBJ whole genome shotgun (WGS) entry which is preliminary data.</text>
</comment>
<feature type="region of interest" description="Disordered" evidence="2">
    <location>
        <begin position="1"/>
        <end position="21"/>
    </location>
</feature>